<feature type="compositionally biased region" description="Polar residues" evidence="5">
    <location>
        <begin position="245"/>
        <end position="254"/>
    </location>
</feature>
<feature type="compositionally biased region" description="Low complexity" evidence="5">
    <location>
        <begin position="234"/>
        <end position="244"/>
    </location>
</feature>
<evidence type="ECO:0000256" key="1">
    <source>
        <dbReference type="ARBA" id="ARBA00007661"/>
    </source>
</evidence>
<comment type="catalytic activity">
    <reaction evidence="4">
        <text>(R)-mevalonate + 2 NADP(+) + CoA = (3S)-3-hydroxy-3-methylglutaryl-CoA + 2 NADPH + 2 H(+)</text>
        <dbReference type="Rhea" id="RHEA:15989"/>
        <dbReference type="ChEBI" id="CHEBI:15378"/>
        <dbReference type="ChEBI" id="CHEBI:36464"/>
        <dbReference type="ChEBI" id="CHEBI:43074"/>
        <dbReference type="ChEBI" id="CHEBI:57287"/>
        <dbReference type="ChEBI" id="CHEBI:57783"/>
        <dbReference type="ChEBI" id="CHEBI:58349"/>
        <dbReference type="EC" id="1.1.1.34"/>
    </reaction>
</comment>
<comment type="caution">
    <text evidence="6">The sequence shown here is derived from an EMBL/GenBank/DDBJ whole genome shotgun (WGS) entry which is preliminary data.</text>
</comment>
<sequence>MSNPSVFQASTTETGSYQLTFTVPSLSLVRSIIKEWFESTSKTLGAFSTVLPLLLVISTLLAAVLLRPLRGGGVGGEEAAAAAADSFNKKKAAGTGAGSYPEKEVKSFKSHKPRPSSPFENVDLPSPKWWIVSLLNVVLTGLFLMSIFLFFSDSIYSHYAPLIWSGCIAYFLGFFGISFVDTKELKHSPSTYGLSDLVGGGVGVGGGSGKKISGSQKINEVDQVDHSIHPVCPKPSMSSSPSTPNLINPNPQSNQSNLIRSMSNPEVAGMVLGGEIKDHMLEKTLGDYERAVNVRRMVFSSKLPPSSLSDLPSGPSLDYSKVFGANCEIVVGYVPIPVGMCGPLTLNNEKVFIPMATTEGCLVASTNRGCKAITVSGGCKSYLLKDGITRAPCLECEGVGEAASLAAYVESASGFKELKTAFESTTSFGKLVSAVPTVAGKNVYLRLKCFAGDAMGMNMVSKGTLAAVKVITEKYEGVKLVALSGNMCTDKKASAVNWIEGRGKSVVTECVVKKDVVEKVLKTTVDAIVHVNVQKNLIGSAMSCAVGGFNAHAANNVTAVFLATGQDPAQNVESSNCITLLEKTAKGDLWMSCTMPSIEVGTVGGGTSLPAQAACLKAIGVKGGGVVAGANAQKLAHVVAGAVMAGELSLLAALAANTLVSAHMTHNRKK</sequence>
<dbReference type="InterPro" id="IPR009023">
    <property type="entry name" value="HMG_CoA_Rdtase_NAD(P)-bd_sf"/>
</dbReference>
<dbReference type="InterPro" id="IPR023076">
    <property type="entry name" value="HMG_CoA_Rdtase_CS"/>
</dbReference>
<dbReference type="Pfam" id="PF00368">
    <property type="entry name" value="HMG-CoA_red"/>
    <property type="match status" value="1"/>
</dbReference>
<dbReference type="PROSITE" id="PS50065">
    <property type="entry name" value="HMG_COA_REDUCTASE_4"/>
    <property type="match status" value="1"/>
</dbReference>
<dbReference type="EC" id="1.1.1.34" evidence="4"/>
<feature type="region of interest" description="Disordered" evidence="5">
    <location>
        <begin position="92"/>
        <end position="120"/>
    </location>
</feature>
<dbReference type="GO" id="GO:0005778">
    <property type="term" value="C:peroxisomal membrane"/>
    <property type="evidence" value="ECO:0007669"/>
    <property type="project" value="TreeGrafter"/>
</dbReference>
<dbReference type="Gene3D" id="3.30.70.420">
    <property type="entry name" value="Hydroxymethylglutaryl-CoA reductase, class I/II, NAD/NADP-binding domain"/>
    <property type="match status" value="1"/>
</dbReference>
<comment type="pathway">
    <text evidence="4">Metabolic intermediate biosynthesis; (R)-mevalonate biosynthesis; (R)-mevalonate from acetyl-CoA: step 3/3.</text>
</comment>
<dbReference type="PRINTS" id="PR00071">
    <property type="entry name" value="HMGCOARDTASE"/>
</dbReference>
<organism evidence="6 7">
    <name type="scientific">Triparma columacea</name>
    <dbReference type="NCBI Taxonomy" id="722753"/>
    <lineage>
        <taxon>Eukaryota</taxon>
        <taxon>Sar</taxon>
        <taxon>Stramenopiles</taxon>
        <taxon>Ochrophyta</taxon>
        <taxon>Bolidophyceae</taxon>
        <taxon>Parmales</taxon>
        <taxon>Triparmaceae</taxon>
        <taxon>Triparma</taxon>
    </lineage>
</organism>
<keyword evidence="2 4" id="KW-0521">NADP</keyword>
<evidence type="ECO:0000256" key="5">
    <source>
        <dbReference type="SAM" id="MobiDB-lite"/>
    </source>
</evidence>
<dbReference type="FunFam" id="3.30.70.420:FF:000001">
    <property type="entry name" value="3-hydroxy-3-methylglutaryl coenzyme A reductase"/>
    <property type="match status" value="1"/>
</dbReference>
<comment type="similarity">
    <text evidence="1 4">Belongs to the HMG-CoA reductase family.</text>
</comment>
<evidence type="ECO:0000313" key="7">
    <source>
        <dbReference type="Proteomes" id="UP001165065"/>
    </source>
</evidence>
<dbReference type="InterPro" id="IPR002202">
    <property type="entry name" value="HMG_CoA_Rdtase"/>
</dbReference>
<dbReference type="GO" id="GO:0015936">
    <property type="term" value="P:coenzyme A metabolic process"/>
    <property type="evidence" value="ECO:0007669"/>
    <property type="project" value="InterPro"/>
</dbReference>
<dbReference type="EMBL" id="BRYA01000197">
    <property type="protein sequence ID" value="GMI43724.1"/>
    <property type="molecule type" value="Genomic_DNA"/>
</dbReference>
<evidence type="ECO:0000256" key="4">
    <source>
        <dbReference type="RuleBase" id="RU361219"/>
    </source>
</evidence>
<dbReference type="AlphaFoldDB" id="A0A9W7LAR8"/>
<dbReference type="Gene3D" id="3.90.770.10">
    <property type="entry name" value="3-hydroxy-3-methylglutaryl-coenzyme A Reductase, Chain A, domain 2"/>
    <property type="match status" value="1"/>
</dbReference>
<dbReference type="NCBIfam" id="TIGR00533">
    <property type="entry name" value="HMG_CoA_R_NADP"/>
    <property type="match status" value="1"/>
</dbReference>
<keyword evidence="7" id="KW-1185">Reference proteome</keyword>
<dbReference type="CDD" id="cd00643">
    <property type="entry name" value="HMG-CoA_reductase_classI"/>
    <property type="match status" value="1"/>
</dbReference>
<dbReference type="PANTHER" id="PTHR10572:SF24">
    <property type="entry name" value="3-HYDROXY-3-METHYLGLUTARYL-COENZYME A REDUCTASE"/>
    <property type="match status" value="1"/>
</dbReference>
<evidence type="ECO:0000313" key="6">
    <source>
        <dbReference type="EMBL" id="GMI43724.1"/>
    </source>
</evidence>
<dbReference type="InterPro" id="IPR023074">
    <property type="entry name" value="HMG_CoA_Rdtase_cat_sf"/>
</dbReference>
<evidence type="ECO:0000256" key="2">
    <source>
        <dbReference type="ARBA" id="ARBA00022857"/>
    </source>
</evidence>
<dbReference type="PROSITE" id="PS00318">
    <property type="entry name" value="HMG_COA_REDUCTASE_2"/>
    <property type="match status" value="1"/>
</dbReference>
<keyword evidence="3 4" id="KW-0560">Oxidoreductase</keyword>
<dbReference type="PROSITE" id="PS00066">
    <property type="entry name" value="HMG_COA_REDUCTASE_1"/>
    <property type="match status" value="1"/>
</dbReference>
<dbReference type="GO" id="GO:0004420">
    <property type="term" value="F:hydroxymethylglutaryl-CoA reductase (NADPH) activity"/>
    <property type="evidence" value="ECO:0007669"/>
    <property type="project" value="UniProtKB-EC"/>
</dbReference>
<feature type="transmembrane region" description="Helical" evidence="4">
    <location>
        <begin position="635"/>
        <end position="660"/>
    </location>
</feature>
<keyword evidence="4" id="KW-1133">Transmembrane helix</keyword>
<dbReference type="SUPFAM" id="SSF56542">
    <property type="entry name" value="Substrate-binding domain of HMG-CoA reductase"/>
    <property type="match status" value="1"/>
</dbReference>
<accession>A0A9W7LAR8</accession>
<dbReference type="InterPro" id="IPR009029">
    <property type="entry name" value="HMG_CoA_Rdtase_sub-bd_dom_sf"/>
</dbReference>
<dbReference type="SUPFAM" id="SSF55035">
    <property type="entry name" value="NAD-binding domain of HMG-CoA reductase"/>
    <property type="match status" value="1"/>
</dbReference>
<dbReference type="GO" id="GO:0008299">
    <property type="term" value="P:isoprenoid biosynthetic process"/>
    <property type="evidence" value="ECO:0007669"/>
    <property type="project" value="InterPro"/>
</dbReference>
<evidence type="ECO:0000256" key="3">
    <source>
        <dbReference type="ARBA" id="ARBA00023002"/>
    </source>
</evidence>
<dbReference type="Proteomes" id="UP001165065">
    <property type="component" value="Unassembled WGS sequence"/>
</dbReference>
<feature type="transmembrane region" description="Helical" evidence="4">
    <location>
        <begin position="44"/>
        <end position="66"/>
    </location>
</feature>
<proteinExistence type="inferred from homology"/>
<dbReference type="OrthoDB" id="310654at2759"/>
<dbReference type="PANTHER" id="PTHR10572">
    <property type="entry name" value="3-HYDROXY-3-METHYLGLUTARYL-COENZYME A REDUCTASE"/>
    <property type="match status" value="1"/>
</dbReference>
<keyword evidence="4" id="KW-0472">Membrane</keyword>
<dbReference type="GO" id="GO:0005789">
    <property type="term" value="C:endoplasmic reticulum membrane"/>
    <property type="evidence" value="ECO:0007669"/>
    <property type="project" value="UniProtKB-SubCell"/>
</dbReference>
<dbReference type="Gene3D" id="1.10.3270.10">
    <property type="entry name" value="HMGR, N-terminal domain"/>
    <property type="match status" value="1"/>
</dbReference>
<protein>
    <recommendedName>
        <fullName evidence="4">3-hydroxy-3-methylglutaryl coenzyme A reductase</fullName>
        <shortName evidence="4">HMG-CoA reductase</shortName>
        <ecNumber evidence="4">1.1.1.34</ecNumber>
    </recommendedName>
</protein>
<dbReference type="InterPro" id="IPR004554">
    <property type="entry name" value="HMG_CoA_Rdtase_eu_arc"/>
</dbReference>
<comment type="subcellular location">
    <subcellularLocation>
        <location evidence="4">Endoplasmic reticulum membrane</location>
        <topology evidence="4">Multi-pass membrane protein</topology>
    </subcellularLocation>
</comment>
<feature type="transmembrane region" description="Helical" evidence="4">
    <location>
        <begin position="162"/>
        <end position="180"/>
    </location>
</feature>
<keyword evidence="4" id="KW-0812">Transmembrane</keyword>
<reference evidence="7" key="1">
    <citation type="journal article" date="2023" name="Commun. Biol.">
        <title>Genome analysis of Parmales, the sister group of diatoms, reveals the evolutionary specialization of diatoms from phago-mixotrophs to photoautotrophs.</title>
        <authorList>
            <person name="Ban H."/>
            <person name="Sato S."/>
            <person name="Yoshikawa S."/>
            <person name="Yamada K."/>
            <person name="Nakamura Y."/>
            <person name="Ichinomiya M."/>
            <person name="Sato N."/>
            <person name="Blanc-Mathieu R."/>
            <person name="Endo H."/>
            <person name="Kuwata A."/>
            <person name="Ogata H."/>
        </authorList>
    </citation>
    <scope>NUCLEOTIDE SEQUENCE [LARGE SCALE GENOMIC DNA]</scope>
</reference>
<feature type="transmembrane region" description="Helical" evidence="4">
    <location>
        <begin position="129"/>
        <end position="150"/>
    </location>
</feature>
<keyword evidence="4" id="KW-0256">Endoplasmic reticulum</keyword>
<dbReference type="GO" id="GO:0016126">
    <property type="term" value="P:sterol biosynthetic process"/>
    <property type="evidence" value="ECO:0007669"/>
    <property type="project" value="TreeGrafter"/>
</dbReference>
<dbReference type="InterPro" id="IPR023282">
    <property type="entry name" value="HMG_CoA_Rdtase_N"/>
</dbReference>
<feature type="region of interest" description="Disordered" evidence="5">
    <location>
        <begin position="234"/>
        <end position="254"/>
    </location>
</feature>
<gene>
    <name evidence="6" type="ORF">TrCOL_g11681</name>
</gene>
<name>A0A9W7LAR8_9STRA</name>